<dbReference type="PANTHER" id="PTHR31430">
    <property type="entry name" value="PROTEIN CBG22332-RELATED"/>
    <property type="match status" value="1"/>
</dbReference>
<reference evidence="3" key="1">
    <citation type="submission" date="2010-08" db="EMBL/GenBank/DDBJ databases">
        <authorList>
            <consortium name="Caenorhabditis japonica Sequencing Consortium"/>
            <person name="Wilson R.K."/>
        </authorList>
    </citation>
    <scope>NUCLEOTIDE SEQUENCE [LARGE SCALE GENOMIC DNA]</scope>
    <source>
        <strain evidence="3">DF5081</strain>
    </source>
</reference>
<dbReference type="EnsemblMetazoa" id="CJA32948.2">
    <property type="protein sequence ID" value="CJA32948.2"/>
    <property type="gene ID" value="WBGene00208795"/>
</dbReference>
<protein>
    <submittedName>
        <fullName evidence="2">Uncharacterized protein</fullName>
    </submittedName>
</protein>
<evidence type="ECO:0000256" key="1">
    <source>
        <dbReference type="SAM" id="MobiDB-lite"/>
    </source>
</evidence>
<feature type="region of interest" description="Disordered" evidence="1">
    <location>
        <begin position="80"/>
        <end position="112"/>
    </location>
</feature>
<evidence type="ECO:0000313" key="3">
    <source>
        <dbReference type="Proteomes" id="UP000005237"/>
    </source>
</evidence>
<proteinExistence type="predicted"/>
<dbReference type="EnsemblMetazoa" id="CJA32948.3">
    <property type="protein sequence ID" value="CJA32948.3"/>
    <property type="gene ID" value="WBGene00208795"/>
</dbReference>
<keyword evidence="3" id="KW-1185">Reference proteome</keyword>
<organism evidence="2 3">
    <name type="scientific">Caenorhabditis japonica</name>
    <dbReference type="NCBI Taxonomy" id="281687"/>
    <lineage>
        <taxon>Eukaryota</taxon>
        <taxon>Metazoa</taxon>
        <taxon>Ecdysozoa</taxon>
        <taxon>Nematoda</taxon>
        <taxon>Chromadorea</taxon>
        <taxon>Rhabditida</taxon>
        <taxon>Rhabditina</taxon>
        <taxon>Rhabditomorpha</taxon>
        <taxon>Rhabditoidea</taxon>
        <taxon>Rhabditidae</taxon>
        <taxon>Peloderinae</taxon>
        <taxon>Caenorhabditis</taxon>
    </lineage>
</organism>
<evidence type="ECO:0000313" key="2">
    <source>
        <dbReference type="EnsemblMetazoa" id="CJA32948.1"/>
    </source>
</evidence>
<dbReference type="Proteomes" id="UP000005237">
    <property type="component" value="Unassembled WGS sequence"/>
</dbReference>
<dbReference type="EnsemblMetazoa" id="CJA32948.1">
    <property type="protein sequence ID" value="CJA32948.1"/>
    <property type="gene ID" value="WBGene00208795"/>
</dbReference>
<accession>A0A8R1EBU6</accession>
<dbReference type="AlphaFoldDB" id="A0A8R1EBU6"/>
<dbReference type="PANTHER" id="PTHR31430:SF4">
    <property type="entry name" value="RING-TYPE DOMAIN-CONTAINING PROTEIN"/>
    <property type="match status" value="1"/>
</dbReference>
<sequence>MEPNLESTRQLHTRFGKLLGYAGPKFSPTQLSNNPSAYLPPLIASSANIKSIEVTTDMEGDLPVYSYHVSWLQKAEPDAKTTKANISSSSEKKTKRKPKSTKDEDADDNEPIPLVKKTSSVLRISGKVRCEGPCGLFTDAATTVQFGCDHLICEKCRKSALSAALFDGSPGCCNATCVQIARVNGDKICAGPSDSTQSLLSVRRIWVVYSNVECARRRHFCDIVLRLSDTYGNGGQNVLRTQLDFEFSSSARLSALVATLRHYKDLIEHSRYYYSVRKPRSRSDLHPISLCDTNLRFHDLSDSKASPDLYFMIVGQGIQFLS</sequence>
<name>A0A8R1EBU6_CAEJA</name>
<reference evidence="2" key="2">
    <citation type="submission" date="2022-06" db="UniProtKB">
        <authorList>
            <consortium name="EnsemblMetazoa"/>
        </authorList>
    </citation>
    <scope>IDENTIFICATION</scope>
    <source>
        <strain evidence="2">DF5081</strain>
    </source>
</reference>